<sequence length="91" mass="10173">IKHSTGIPYSPTGQAIVERAHRTLKEYLGKFGDISDISERLSKALFVLNHLCIFGESVEPPALLHGRGVTQIRINEAAQVIYREPQSGKWM</sequence>
<dbReference type="AlphaFoldDB" id="A0A7K4M5L9"/>
<name>A0A7K4M5L9_9AVES</name>
<dbReference type="PROSITE" id="PS50994">
    <property type="entry name" value="INTEGRASE"/>
    <property type="match status" value="1"/>
</dbReference>
<keyword evidence="5" id="KW-0378">Hydrolase</keyword>
<evidence type="ECO:0000313" key="9">
    <source>
        <dbReference type="Proteomes" id="UP000534426"/>
    </source>
</evidence>
<evidence type="ECO:0000256" key="3">
    <source>
        <dbReference type="ARBA" id="ARBA00022722"/>
    </source>
</evidence>
<evidence type="ECO:0000313" key="8">
    <source>
        <dbReference type="EMBL" id="NWJ11469.1"/>
    </source>
</evidence>
<evidence type="ECO:0000256" key="1">
    <source>
        <dbReference type="ARBA" id="ARBA00022679"/>
    </source>
</evidence>
<evidence type="ECO:0000256" key="6">
    <source>
        <dbReference type="ARBA" id="ARBA00022918"/>
    </source>
</evidence>
<keyword evidence="9" id="KW-1185">Reference proteome</keyword>
<dbReference type="EMBL" id="VWPW01032582">
    <property type="protein sequence ID" value="NWJ11469.1"/>
    <property type="molecule type" value="Genomic_DNA"/>
</dbReference>
<dbReference type="Gene3D" id="3.30.420.10">
    <property type="entry name" value="Ribonuclease H-like superfamily/Ribonuclease H"/>
    <property type="match status" value="1"/>
</dbReference>
<evidence type="ECO:0000256" key="2">
    <source>
        <dbReference type="ARBA" id="ARBA00022695"/>
    </source>
</evidence>
<protein>
    <submittedName>
        <fullName evidence="8">IGEB protein</fullName>
    </submittedName>
</protein>
<dbReference type="PANTHER" id="PTHR41694">
    <property type="entry name" value="ENDOGENOUS RETROVIRUS GROUP K MEMBER POL PROTEIN"/>
    <property type="match status" value="1"/>
</dbReference>
<dbReference type="GO" id="GO:0015074">
    <property type="term" value="P:DNA integration"/>
    <property type="evidence" value="ECO:0007669"/>
    <property type="project" value="InterPro"/>
</dbReference>
<comment type="caution">
    <text evidence="8">The sequence shown here is derived from an EMBL/GenBank/DDBJ whole genome shotgun (WGS) entry which is preliminary data.</text>
</comment>
<feature type="non-terminal residue" evidence="8">
    <location>
        <position position="91"/>
    </location>
</feature>
<feature type="non-terminal residue" evidence="8">
    <location>
        <position position="1"/>
    </location>
</feature>
<dbReference type="GO" id="GO:0016787">
    <property type="term" value="F:hydrolase activity"/>
    <property type="evidence" value="ECO:0007669"/>
    <property type="project" value="UniProtKB-KW"/>
</dbReference>
<feature type="domain" description="Integrase catalytic" evidence="7">
    <location>
        <begin position="1"/>
        <end position="45"/>
    </location>
</feature>
<dbReference type="GO" id="GO:0003964">
    <property type="term" value="F:RNA-directed DNA polymerase activity"/>
    <property type="evidence" value="ECO:0007669"/>
    <property type="project" value="UniProtKB-KW"/>
</dbReference>
<dbReference type="SUPFAM" id="SSF53098">
    <property type="entry name" value="Ribonuclease H-like"/>
    <property type="match status" value="1"/>
</dbReference>
<accession>A0A7K4M5L9</accession>
<organism evidence="8 9">
    <name type="scientific">Crypturellus undulatus</name>
    <dbReference type="NCBI Taxonomy" id="48396"/>
    <lineage>
        <taxon>Eukaryota</taxon>
        <taxon>Metazoa</taxon>
        <taxon>Chordata</taxon>
        <taxon>Craniata</taxon>
        <taxon>Vertebrata</taxon>
        <taxon>Euteleostomi</taxon>
        <taxon>Archelosauria</taxon>
        <taxon>Archosauria</taxon>
        <taxon>Dinosauria</taxon>
        <taxon>Saurischia</taxon>
        <taxon>Theropoda</taxon>
        <taxon>Coelurosauria</taxon>
        <taxon>Aves</taxon>
        <taxon>Palaeognathae</taxon>
        <taxon>Tinamiformes</taxon>
        <taxon>Tinamidae</taxon>
        <taxon>Crypturellus</taxon>
    </lineage>
</organism>
<dbReference type="Proteomes" id="UP000534426">
    <property type="component" value="Unassembled WGS sequence"/>
</dbReference>
<dbReference type="GO" id="GO:0035613">
    <property type="term" value="F:RNA stem-loop binding"/>
    <property type="evidence" value="ECO:0007669"/>
    <property type="project" value="TreeGrafter"/>
</dbReference>
<dbReference type="GO" id="GO:0004519">
    <property type="term" value="F:endonuclease activity"/>
    <property type="evidence" value="ECO:0007669"/>
    <property type="project" value="UniProtKB-KW"/>
</dbReference>
<dbReference type="PANTHER" id="PTHR41694:SF3">
    <property type="entry name" value="RNA-DIRECTED DNA POLYMERASE-RELATED"/>
    <property type="match status" value="1"/>
</dbReference>
<keyword evidence="6" id="KW-0695">RNA-directed DNA polymerase</keyword>
<dbReference type="InterPro" id="IPR036397">
    <property type="entry name" value="RNaseH_sf"/>
</dbReference>
<dbReference type="InterPro" id="IPR012337">
    <property type="entry name" value="RNaseH-like_sf"/>
</dbReference>
<reference evidence="8 9" key="1">
    <citation type="submission" date="2019-09" db="EMBL/GenBank/DDBJ databases">
        <title>Bird 10,000 Genomes (B10K) Project - Family phase.</title>
        <authorList>
            <person name="Zhang G."/>
        </authorList>
    </citation>
    <scope>NUCLEOTIDE SEQUENCE [LARGE SCALE GENOMIC DNA]</scope>
    <source>
        <strain evidence="8">B10K-MSB-37135</strain>
        <tissue evidence="8">Heart</tissue>
    </source>
</reference>
<keyword evidence="1" id="KW-0808">Transferase</keyword>
<gene>
    <name evidence="8" type="primary">Iap_0</name>
    <name evidence="8" type="ORF">CRYUND_R15084</name>
</gene>
<keyword evidence="3" id="KW-0540">Nuclease</keyword>
<keyword evidence="4" id="KW-0255">Endonuclease</keyword>
<evidence type="ECO:0000256" key="4">
    <source>
        <dbReference type="ARBA" id="ARBA00022759"/>
    </source>
</evidence>
<keyword evidence="2" id="KW-0548">Nucleotidyltransferase</keyword>
<dbReference type="InterPro" id="IPR001584">
    <property type="entry name" value="Integrase_cat-core"/>
</dbReference>
<proteinExistence type="predicted"/>
<evidence type="ECO:0000256" key="5">
    <source>
        <dbReference type="ARBA" id="ARBA00022801"/>
    </source>
</evidence>
<evidence type="ECO:0000259" key="7">
    <source>
        <dbReference type="PROSITE" id="PS50994"/>
    </source>
</evidence>